<comment type="caution">
    <text evidence="3">The sequence shown here is derived from an EMBL/GenBank/DDBJ whole genome shotgun (WGS) entry which is preliminary data.</text>
</comment>
<feature type="transmembrane region" description="Helical" evidence="1">
    <location>
        <begin position="119"/>
        <end position="140"/>
    </location>
</feature>
<dbReference type="InterPro" id="IPR058279">
    <property type="entry name" value="DUF7973"/>
</dbReference>
<protein>
    <recommendedName>
        <fullName evidence="2">DUF7973 domain-containing protein</fullName>
    </recommendedName>
</protein>
<feature type="transmembrane region" description="Helical" evidence="1">
    <location>
        <begin position="218"/>
        <end position="239"/>
    </location>
</feature>
<feature type="domain" description="DUF7973" evidence="2">
    <location>
        <begin position="3"/>
        <end position="148"/>
    </location>
</feature>
<accession>A0A6M0H5M3</accession>
<keyword evidence="1" id="KW-1133">Transmembrane helix</keyword>
<dbReference type="Proteomes" id="UP000481872">
    <property type="component" value="Unassembled WGS sequence"/>
</dbReference>
<gene>
    <name evidence="3" type="ORF">G3M99_14365</name>
</gene>
<feature type="transmembrane region" description="Helical" evidence="1">
    <location>
        <begin position="7"/>
        <end position="31"/>
    </location>
</feature>
<feature type="domain" description="DUF7973" evidence="2">
    <location>
        <begin position="165"/>
        <end position="272"/>
    </location>
</feature>
<keyword evidence="4" id="KW-1185">Reference proteome</keyword>
<dbReference type="Pfam" id="PF25928">
    <property type="entry name" value="DUF7973"/>
    <property type="match status" value="2"/>
</dbReference>
<name>A0A6M0H5M3_9CLOT</name>
<evidence type="ECO:0000259" key="2">
    <source>
        <dbReference type="Pfam" id="PF25928"/>
    </source>
</evidence>
<proteinExistence type="predicted"/>
<evidence type="ECO:0000313" key="4">
    <source>
        <dbReference type="Proteomes" id="UP000481872"/>
    </source>
</evidence>
<feature type="transmembrane region" description="Helical" evidence="1">
    <location>
        <begin position="93"/>
        <end position="113"/>
    </location>
</feature>
<evidence type="ECO:0000313" key="3">
    <source>
        <dbReference type="EMBL" id="NEU06016.1"/>
    </source>
</evidence>
<keyword evidence="1" id="KW-0812">Transmembrane</keyword>
<dbReference type="RefSeq" id="WP_082761138.1">
    <property type="nucleotide sequence ID" value="NZ_JAAGPU010000031.1"/>
</dbReference>
<feature type="transmembrane region" description="Helical" evidence="1">
    <location>
        <begin position="161"/>
        <end position="179"/>
    </location>
</feature>
<reference evidence="3 4" key="1">
    <citation type="submission" date="2020-02" db="EMBL/GenBank/DDBJ databases">
        <title>Genome assembly of a novel Clostridium senegalense strain.</title>
        <authorList>
            <person name="Gupta T.B."/>
            <person name="Jauregui R."/>
            <person name="Maclean P."/>
            <person name="Nawarathana A."/>
            <person name="Brightwell G."/>
        </authorList>
    </citation>
    <scope>NUCLEOTIDE SEQUENCE [LARGE SCALE GENOMIC DNA]</scope>
    <source>
        <strain evidence="3 4">AGRFS4</strain>
    </source>
</reference>
<sequence>MDIFMILAAFGGGAFAAAIGALPAFILVGIVGLTGLTVSTGPINMVDGVAFGAFLGPHISFAAGVGAAAFAHKIGELESGADLLTPLNKFSNPLILLVGGVFGVIGCVLNYLFLEIVHVPADTGALTVLVSGIIARLVFGKSGILGDIKIKERKYCPNGKEIIYLIVLGLGAGLVSSYYAVTTGIAVLGFFISAATLIFAQMGFAVPVTHHITLMAGLAGVTSGNIYIGAAFGIVAAIVGDIVGKTLNSHADSHIDPPATTNFLLSLIITLLL</sequence>
<feature type="transmembrane region" description="Helical" evidence="1">
    <location>
        <begin position="185"/>
        <end position="206"/>
    </location>
</feature>
<feature type="transmembrane region" description="Helical" evidence="1">
    <location>
        <begin position="51"/>
        <end position="72"/>
    </location>
</feature>
<dbReference type="AlphaFoldDB" id="A0A6M0H5M3"/>
<organism evidence="3 4">
    <name type="scientific">Clostridium senegalense</name>
    <dbReference type="NCBI Taxonomy" id="1465809"/>
    <lineage>
        <taxon>Bacteria</taxon>
        <taxon>Bacillati</taxon>
        <taxon>Bacillota</taxon>
        <taxon>Clostridia</taxon>
        <taxon>Eubacteriales</taxon>
        <taxon>Clostridiaceae</taxon>
        <taxon>Clostridium</taxon>
    </lineage>
</organism>
<evidence type="ECO:0000256" key="1">
    <source>
        <dbReference type="SAM" id="Phobius"/>
    </source>
</evidence>
<dbReference type="EMBL" id="JAAGPU010000031">
    <property type="protein sequence ID" value="NEU06016.1"/>
    <property type="molecule type" value="Genomic_DNA"/>
</dbReference>
<keyword evidence="1" id="KW-0472">Membrane</keyword>